<feature type="compositionally biased region" description="Acidic residues" evidence="5">
    <location>
        <begin position="449"/>
        <end position="467"/>
    </location>
</feature>
<dbReference type="GO" id="GO:0019205">
    <property type="term" value="F:nucleobase-containing compound kinase activity"/>
    <property type="evidence" value="ECO:0007669"/>
    <property type="project" value="InterPro"/>
</dbReference>
<dbReference type="GO" id="GO:0005524">
    <property type="term" value="F:ATP binding"/>
    <property type="evidence" value="ECO:0007669"/>
    <property type="project" value="InterPro"/>
</dbReference>
<dbReference type="PANTHER" id="PTHR23359">
    <property type="entry name" value="NUCLEOTIDE KINASE"/>
    <property type="match status" value="1"/>
</dbReference>
<dbReference type="InterPro" id="IPR007858">
    <property type="entry name" value="Dpy-30_motif"/>
</dbReference>
<dbReference type="InterPro" id="IPR047499">
    <property type="entry name" value="DD_AK7"/>
</dbReference>
<dbReference type="InterPro" id="IPR000850">
    <property type="entry name" value="Adenylat/UMP-CMP_kin"/>
</dbReference>
<sequence length="816" mass="92961">MKKSTEKLSSDKSSVDLTTLYSPKRYFINNVDSYHGDYFLQEVAKVFEKDIVPLPSSSRNTSQSLLGEDMGVIEPPPPEQPYEIIGTVVNENTKGLEKLTRIVTKEDSIRQMLTCGTVVLDISIDREELKLAMEYMTVLKELLEKQAPADDDAGEPSVFTAPDFKKRYLILISTVMTWASTKPLDPDNPEMPFVETDFRKRRPHPNYKMHYDVENEVIGIARKYRKLIGAIVVASGVTYGGKEDVLFFWFQKAWECEPILPILGRGNNSVPLINIVDLGTIVHNLIMDFPKKLYVLAVEQNVSKQRDIIKPLGRQIGSGMFKCIPPEDAFLTPEIDQRIYDLMTLNLNMEPTFIVETMGLQWTFEGTFADNIPVLMKQFKKERGLKPFKIIVYGPPICGKTTLARSICDTYGLIYVSPETVAQDLLEDLTWRVQHWDIGETAAIAVPNPEEEDLGMDDEDQGEDDGIQEQARQTLALLQSGRPLSDEEIIMYLRQKLLSREALNRGWVLDGFPMTQAQCQTIFEKGEEQDSEGGEETRDEPFDEDVDLYSNVLKKLLPDIVVSLEATDEFICEKAMRQPEGYSRLDEETTLRRLSEFRAGDTREITPLNFFDELDIHPIVVPVKDHTDYDMKGPYTAVTLRMGRPCRYGKLLALIEAAEKKEKCEQETLKSNEAKALKEKEEKLRTEREEKMEYWTELYAMMREEEEAALAAAGEPMRNYLVHHIFPTLTPALLEVAKLRPEDPIDFLAEHLFKLNPTGKMLEPGYNLQAESLLGKIKILDSALKDLDIQIEPLITPECEIHDPEPTHTINPMSAL</sequence>
<dbReference type="GeneID" id="111349285"/>
<reference evidence="7" key="1">
    <citation type="submission" date="2025-08" db="UniProtKB">
        <authorList>
            <consortium name="RefSeq"/>
        </authorList>
    </citation>
    <scope>IDENTIFICATION</scope>
    <source>
        <strain evidence="7">Ishihara</strain>
        <tissue evidence="7">Whole body</tissue>
    </source>
</reference>
<keyword evidence="2" id="KW-0547">Nucleotide-binding</keyword>
<dbReference type="Proteomes" id="UP000301870">
    <property type="component" value="Chromosome 9"/>
</dbReference>
<evidence type="ECO:0000256" key="5">
    <source>
        <dbReference type="SAM" id="MobiDB-lite"/>
    </source>
</evidence>
<evidence type="ECO:0000313" key="7">
    <source>
        <dbReference type="RefSeq" id="XP_022816108.1"/>
    </source>
</evidence>
<name>A0A9J7DPZ9_SPOLT</name>
<evidence type="ECO:0000256" key="4">
    <source>
        <dbReference type="SAM" id="Coils"/>
    </source>
</evidence>
<keyword evidence="3" id="KW-0418">Kinase</keyword>
<dbReference type="SUPFAM" id="SSF52540">
    <property type="entry name" value="P-loop containing nucleoside triphosphate hydrolases"/>
    <property type="match status" value="1"/>
</dbReference>
<dbReference type="OrthoDB" id="10262413at2759"/>
<dbReference type="Gene3D" id="1.20.890.10">
    <property type="entry name" value="cAMP-dependent protein kinase regulatory subunit, dimerization-anchoring domain"/>
    <property type="match status" value="1"/>
</dbReference>
<dbReference type="CDD" id="cd22967">
    <property type="entry name" value="DD_AK7"/>
    <property type="match status" value="1"/>
</dbReference>
<evidence type="ECO:0000256" key="2">
    <source>
        <dbReference type="ARBA" id="ARBA00022741"/>
    </source>
</evidence>
<dbReference type="RefSeq" id="XP_022816108.1">
    <property type="nucleotide sequence ID" value="XM_022960340.1"/>
</dbReference>
<protein>
    <submittedName>
        <fullName evidence="7">Adenylate kinase 7-like</fullName>
    </submittedName>
</protein>
<keyword evidence="1" id="KW-0808">Transferase</keyword>
<accession>A0A9J7DPZ9</accession>
<dbReference type="InterPro" id="IPR027417">
    <property type="entry name" value="P-loop_NTPase"/>
</dbReference>
<evidence type="ECO:0000313" key="6">
    <source>
        <dbReference type="Proteomes" id="UP000301870"/>
    </source>
</evidence>
<dbReference type="Gene3D" id="3.40.50.300">
    <property type="entry name" value="P-loop containing nucleotide triphosphate hydrolases"/>
    <property type="match status" value="1"/>
</dbReference>
<keyword evidence="6" id="KW-1185">Reference proteome</keyword>
<dbReference type="KEGG" id="sliu:111349285"/>
<gene>
    <name evidence="7" type="primary">LOC111349285</name>
</gene>
<dbReference type="InterPro" id="IPR036291">
    <property type="entry name" value="NAD(P)-bd_dom_sf"/>
</dbReference>
<dbReference type="SUPFAM" id="SSF51735">
    <property type="entry name" value="NAD(P)-binding Rossmann-fold domains"/>
    <property type="match status" value="1"/>
</dbReference>
<dbReference type="Pfam" id="PF05186">
    <property type="entry name" value="Dpy-30"/>
    <property type="match status" value="1"/>
</dbReference>
<dbReference type="AlphaFoldDB" id="A0A9J7DPZ9"/>
<keyword evidence="4" id="KW-0175">Coiled coil</keyword>
<proteinExistence type="predicted"/>
<dbReference type="GO" id="GO:0006139">
    <property type="term" value="P:nucleobase-containing compound metabolic process"/>
    <property type="evidence" value="ECO:0007669"/>
    <property type="project" value="InterPro"/>
</dbReference>
<feature type="coiled-coil region" evidence="4">
    <location>
        <begin position="655"/>
        <end position="694"/>
    </location>
</feature>
<evidence type="ECO:0000256" key="1">
    <source>
        <dbReference type="ARBA" id="ARBA00022679"/>
    </source>
</evidence>
<feature type="region of interest" description="Disordered" evidence="5">
    <location>
        <begin position="447"/>
        <end position="467"/>
    </location>
</feature>
<organism evidence="6 7">
    <name type="scientific">Spodoptera litura</name>
    <name type="common">Asian cotton leafworm</name>
    <dbReference type="NCBI Taxonomy" id="69820"/>
    <lineage>
        <taxon>Eukaryota</taxon>
        <taxon>Metazoa</taxon>
        <taxon>Ecdysozoa</taxon>
        <taxon>Arthropoda</taxon>
        <taxon>Hexapoda</taxon>
        <taxon>Insecta</taxon>
        <taxon>Pterygota</taxon>
        <taxon>Neoptera</taxon>
        <taxon>Endopterygota</taxon>
        <taxon>Lepidoptera</taxon>
        <taxon>Glossata</taxon>
        <taxon>Ditrysia</taxon>
        <taxon>Noctuoidea</taxon>
        <taxon>Noctuidae</taxon>
        <taxon>Amphipyrinae</taxon>
        <taxon>Spodoptera</taxon>
    </lineage>
</organism>
<evidence type="ECO:0000256" key="3">
    <source>
        <dbReference type="ARBA" id="ARBA00022777"/>
    </source>
</evidence>